<sequence length="586" mass="65158">MKNSFTSFLLAAILLLLVSGLYAQGHIDPPYLQIQSAEHPITVDGVADETDWQRRFDFLVFRSGFEPGDVEYGVTDHLLVDGHPDYVDTTTTIVKILHYGTDLYFLIDSDDKYVNKWGGSWEGDGLFMKITDATGSDKEFKLYFNASGTDPDIVYEESQAGSGEGAGTKKAGTVVNDTSQIDAGYTAELVVHLAELGFTEDDLDVRLIINIFDPDKQTGTSGEEWNIGSYYKSWWGSEWGGVYRYLRLADPPLKNAFATDTDITLDGQLTEDFWSGADSVVVGKGSYLSSGGWYMQWGDTANGYTDQSQAVVKFRHKGTDLYIGVQSNDSSVCEWSPGWEADGLFLWMTNKGESRPTNRMEIKNMYFGNTQGAGAEFQLGGSAPTGSAEGASYEPEGTVTHTETNGPDAGYSLEVVVHTDYYGYSVGDTVKLSVVIWDMDYASADAYDEHISDYAPNWWGTQWADVNFEKYYLYRDVVLSTKTAIGQDNNPELINAYRLDQNYPNPFNPSTTVSFYIPQKTNVSLEIYNILGKKIATLVQDELKAGEHNIVWNGKDSRGNSVVSGVYFYKLSTPEFTQARKMMLLK</sequence>
<accession>A0A7V4UFX5</accession>
<evidence type="ECO:0000313" key="3">
    <source>
        <dbReference type="EMBL" id="HGY57472.1"/>
    </source>
</evidence>
<dbReference type="Proteomes" id="UP000885779">
    <property type="component" value="Unassembled WGS sequence"/>
</dbReference>
<name>A0A7V4UFX5_CALAY</name>
<dbReference type="EMBL" id="DRQG01000161">
    <property type="protein sequence ID" value="HGY57472.1"/>
    <property type="molecule type" value="Genomic_DNA"/>
</dbReference>
<dbReference type="InterPro" id="IPR025965">
    <property type="entry name" value="FlgD/Vpr_Ig-like"/>
</dbReference>
<dbReference type="SUPFAM" id="SSF49344">
    <property type="entry name" value="CBD9-like"/>
    <property type="match status" value="1"/>
</dbReference>
<dbReference type="AlphaFoldDB" id="A0A7V4UFX5"/>
<feature type="domain" description="FlgD/Vpr Ig-like" evidence="2">
    <location>
        <begin position="517"/>
        <end position="572"/>
    </location>
</feature>
<dbReference type="InterPro" id="IPR026444">
    <property type="entry name" value="Secre_tail"/>
</dbReference>
<dbReference type="Gene3D" id="2.60.40.4070">
    <property type="match status" value="1"/>
</dbReference>
<proteinExistence type="predicted"/>
<reference evidence="3" key="1">
    <citation type="journal article" date="2020" name="mSystems">
        <title>Genome- and Community-Level Interaction Insights into Carbon Utilization and Element Cycling Functions of Hydrothermarchaeota in Hydrothermal Sediment.</title>
        <authorList>
            <person name="Zhou Z."/>
            <person name="Liu Y."/>
            <person name="Xu W."/>
            <person name="Pan J."/>
            <person name="Luo Z.H."/>
            <person name="Li M."/>
        </authorList>
    </citation>
    <scope>NUCLEOTIDE SEQUENCE [LARGE SCALE GENOMIC DNA]</scope>
    <source>
        <strain evidence="3">HyVt-577</strain>
    </source>
</reference>
<dbReference type="Pfam" id="PF13860">
    <property type="entry name" value="FlgD_ig"/>
    <property type="match status" value="1"/>
</dbReference>
<evidence type="ECO:0000256" key="1">
    <source>
        <dbReference type="SAM" id="MobiDB-lite"/>
    </source>
</evidence>
<comment type="caution">
    <text evidence="3">The sequence shown here is derived from an EMBL/GenBank/DDBJ whole genome shotgun (WGS) entry which is preliminary data.</text>
</comment>
<organism evidence="3">
    <name type="scientific">Caldithrix abyssi</name>
    <dbReference type="NCBI Taxonomy" id="187145"/>
    <lineage>
        <taxon>Bacteria</taxon>
        <taxon>Pseudomonadati</taxon>
        <taxon>Calditrichota</taxon>
        <taxon>Calditrichia</taxon>
        <taxon>Calditrichales</taxon>
        <taxon>Calditrichaceae</taxon>
        <taxon>Caldithrix</taxon>
    </lineage>
</organism>
<evidence type="ECO:0000259" key="2">
    <source>
        <dbReference type="Pfam" id="PF13860"/>
    </source>
</evidence>
<protein>
    <submittedName>
        <fullName evidence="3">T9SS type A sorting domain-containing protein</fullName>
    </submittedName>
</protein>
<feature type="region of interest" description="Disordered" evidence="1">
    <location>
        <begin position="382"/>
        <end position="406"/>
    </location>
</feature>
<gene>
    <name evidence="3" type="ORF">ENK44_17325</name>
</gene>
<dbReference type="NCBIfam" id="TIGR04183">
    <property type="entry name" value="Por_Secre_tail"/>
    <property type="match status" value="1"/>
</dbReference>